<dbReference type="Proteomes" id="UP000198677">
    <property type="component" value="Unassembled WGS sequence"/>
</dbReference>
<dbReference type="Pfam" id="PF10615">
    <property type="entry name" value="DUF2470"/>
    <property type="match status" value="1"/>
</dbReference>
<sequence length="256" mass="27353">MTAATSTQGPSTAERVRSACARAQQAVLAIDGSDPVEVSVHHLRACGDVVLTVRTDSVATALTWQAGRAGLPAVLELTDLTPLSLREPVRSLVWLRGALHPVPAEASRALAAAVADERPDPALLDVGHTTTLLRLILDSAVVADSHGAEPVPVDALLAARPDPFWEVEGPWLEHLESDHGELVDQLAGRLPRALRAGRVRPLGIDRYGIRLRVEGETGDSDVRMAFAQPVDDVTELSRALRLLVGCPFVNGLRAQR</sequence>
<evidence type="ECO:0000259" key="1">
    <source>
        <dbReference type="Pfam" id="PF10615"/>
    </source>
</evidence>
<dbReference type="AlphaFoldDB" id="A0A1H7V7Z7"/>
<feature type="domain" description="DUF2470" evidence="1">
    <location>
        <begin position="170"/>
        <end position="240"/>
    </location>
</feature>
<dbReference type="EMBL" id="FOAW01000021">
    <property type="protein sequence ID" value="SEM05361.1"/>
    <property type="molecule type" value="Genomic_DNA"/>
</dbReference>
<accession>A0A1H7V7Z7</accession>
<dbReference type="SUPFAM" id="SSF50475">
    <property type="entry name" value="FMN-binding split barrel"/>
    <property type="match status" value="1"/>
</dbReference>
<protein>
    <recommendedName>
        <fullName evidence="1">DUF2470 domain-containing protein</fullName>
    </recommendedName>
</protein>
<evidence type="ECO:0000313" key="3">
    <source>
        <dbReference type="Proteomes" id="UP000198677"/>
    </source>
</evidence>
<organism evidence="2 3">
    <name type="scientific">Rhodococcus maanshanensis</name>
    <dbReference type="NCBI Taxonomy" id="183556"/>
    <lineage>
        <taxon>Bacteria</taxon>
        <taxon>Bacillati</taxon>
        <taxon>Actinomycetota</taxon>
        <taxon>Actinomycetes</taxon>
        <taxon>Mycobacteriales</taxon>
        <taxon>Nocardiaceae</taxon>
        <taxon>Rhodococcus</taxon>
    </lineage>
</organism>
<dbReference type="InterPro" id="IPR037119">
    <property type="entry name" value="Haem_oxidase_HugZ-like_sf"/>
</dbReference>
<dbReference type="Gene3D" id="3.20.180.10">
    <property type="entry name" value="PNP-oxidase-like"/>
    <property type="match status" value="1"/>
</dbReference>
<keyword evidence="3" id="KW-1185">Reference proteome</keyword>
<gene>
    <name evidence="2" type="ORF">SAMN05444583_12117</name>
</gene>
<proteinExistence type="predicted"/>
<dbReference type="OrthoDB" id="3381348at2"/>
<dbReference type="InterPro" id="IPR019595">
    <property type="entry name" value="DUF2470"/>
</dbReference>
<name>A0A1H7V7Z7_9NOCA</name>
<dbReference type="RefSeq" id="WP_072750818.1">
    <property type="nucleotide sequence ID" value="NZ_FOAW01000021.1"/>
</dbReference>
<evidence type="ECO:0000313" key="2">
    <source>
        <dbReference type="EMBL" id="SEM05361.1"/>
    </source>
</evidence>
<reference evidence="3" key="1">
    <citation type="submission" date="2016-10" db="EMBL/GenBank/DDBJ databases">
        <authorList>
            <person name="Varghese N."/>
            <person name="Submissions S."/>
        </authorList>
    </citation>
    <scope>NUCLEOTIDE SEQUENCE [LARGE SCALE GENOMIC DNA]</scope>
    <source>
        <strain evidence="3">DSM 44675</strain>
    </source>
</reference>